<dbReference type="EMBL" id="JALJXV010000006">
    <property type="protein sequence ID" value="MCP1675526.1"/>
    <property type="molecule type" value="Genomic_DNA"/>
</dbReference>
<keyword evidence="3" id="KW-1185">Reference proteome</keyword>
<evidence type="ECO:0000313" key="2">
    <source>
        <dbReference type="EMBL" id="MCP1675526.1"/>
    </source>
</evidence>
<organism evidence="2 3">
    <name type="scientific">Natronocella acetinitrilica</name>
    <dbReference type="NCBI Taxonomy" id="414046"/>
    <lineage>
        <taxon>Bacteria</taxon>
        <taxon>Pseudomonadati</taxon>
        <taxon>Pseudomonadota</taxon>
        <taxon>Gammaproteobacteria</taxon>
        <taxon>Chromatiales</taxon>
        <taxon>Ectothiorhodospiraceae</taxon>
        <taxon>Natronocella</taxon>
    </lineage>
</organism>
<sequence length="219" mass="24314">MGINLTWIAALVAAGGAGLLVLGVVRLYRLRIVAGCGHCTIGAALAAVGVAGVGAAANLHSYDRLTHERPVMEIRFVENQPRQYTALVYHEGSADVQRFDISGDEWQLDARILKWTGPAIISGLDSYYRLERLSGRYRDVDSERSLNRSVYDLSEGVGIDLWRVAREHQRWMPWLDSVYGNAAYLPMSDEARFQVTVTQAGLVARPLNANAQTAVERWR</sequence>
<feature type="transmembrane region" description="Helical" evidence="1">
    <location>
        <begin position="32"/>
        <end position="57"/>
    </location>
</feature>
<evidence type="ECO:0000256" key="1">
    <source>
        <dbReference type="SAM" id="Phobius"/>
    </source>
</evidence>
<keyword evidence="1" id="KW-0472">Membrane</keyword>
<protein>
    <recommendedName>
        <fullName evidence="4">Cation/multidrug efflux pump</fullName>
    </recommendedName>
</protein>
<keyword evidence="1" id="KW-1133">Transmembrane helix</keyword>
<name>A0AAE3G4A1_9GAMM</name>
<evidence type="ECO:0000313" key="3">
    <source>
        <dbReference type="Proteomes" id="UP001205843"/>
    </source>
</evidence>
<dbReference type="AlphaFoldDB" id="A0AAE3G4A1"/>
<feature type="transmembrane region" description="Helical" evidence="1">
    <location>
        <begin position="6"/>
        <end position="25"/>
    </location>
</feature>
<keyword evidence="1" id="KW-0812">Transmembrane</keyword>
<dbReference type="RefSeq" id="WP_253479051.1">
    <property type="nucleotide sequence ID" value="NZ_JALJXV010000006.1"/>
</dbReference>
<dbReference type="Proteomes" id="UP001205843">
    <property type="component" value="Unassembled WGS sequence"/>
</dbReference>
<reference evidence="2" key="1">
    <citation type="submission" date="2022-03" db="EMBL/GenBank/DDBJ databases">
        <title>Genomic Encyclopedia of Type Strains, Phase III (KMG-III): the genomes of soil and plant-associated and newly described type strains.</title>
        <authorList>
            <person name="Whitman W."/>
        </authorList>
    </citation>
    <scope>NUCLEOTIDE SEQUENCE</scope>
    <source>
        <strain evidence="2">ANL 6-2</strain>
    </source>
</reference>
<evidence type="ECO:0008006" key="4">
    <source>
        <dbReference type="Google" id="ProtNLM"/>
    </source>
</evidence>
<comment type="caution">
    <text evidence="2">The sequence shown here is derived from an EMBL/GenBank/DDBJ whole genome shotgun (WGS) entry which is preliminary data.</text>
</comment>
<gene>
    <name evidence="2" type="ORF">J2T57_002676</name>
</gene>
<proteinExistence type="predicted"/>
<accession>A0AAE3G4A1</accession>